<reference evidence="1 2" key="1">
    <citation type="submission" date="2016-05" db="EMBL/GenBank/DDBJ databases">
        <title>Draft genome sequence of a porcine commensal Rothia nasimurium.</title>
        <authorList>
            <person name="Gaiser R.A."/>
            <person name="Van Baarlen P."/>
            <person name="Wells J.M."/>
        </authorList>
    </citation>
    <scope>NUCLEOTIDE SEQUENCE [LARGE SCALE GENOMIC DNA]</scope>
    <source>
        <strain evidence="1 2">PT-32</strain>
    </source>
</reference>
<accession>A0A1Y1RQR8</accession>
<keyword evidence="2" id="KW-1185">Reference proteome</keyword>
<evidence type="ECO:0000313" key="1">
    <source>
        <dbReference type="EMBL" id="ORC22128.1"/>
    </source>
</evidence>
<dbReference type="InterPro" id="IPR011335">
    <property type="entry name" value="Restrct_endonuc-II-like"/>
</dbReference>
<name>A0A1Y1RQR8_9MICC</name>
<gene>
    <name evidence="1" type="ORF">A7979_01085</name>
</gene>
<sequence>MHGLVSEPVELAGLPVTSALQTVVDCCRVLDLRHAVVLADSSLRAGVLYPDLMAYLHQATGHGSNRLHRLAELVNPLSESAGESLVVCFLDEFGFPHCQQQVWVESGGRRYRPDFMWPEYMIILEFDGNIKYAGANREQVFGQQNEREAWLRARGYNVVRTNWHEVVYRPQLLAEKLKQAFAAAGVYL</sequence>
<comment type="caution">
    <text evidence="1">The sequence shown here is derived from an EMBL/GenBank/DDBJ whole genome shotgun (WGS) entry which is preliminary data.</text>
</comment>
<dbReference type="EMBL" id="LXWF01000011">
    <property type="protein sequence ID" value="ORC22128.1"/>
    <property type="molecule type" value="Genomic_DNA"/>
</dbReference>
<evidence type="ECO:0000313" key="2">
    <source>
        <dbReference type="Proteomes" id="UP000192359"/>
    </source>
</evidence>
<dbReference type="AlphaFoldDB" id="A0A1Y1RQR8"/>
<dbReference type="Proteomes" id="UP000192359">
    <property type="component" value="Unassembled WGS sequence"/>
</dbReference>
<protein>
    <recommendedName>
        <fullName evidence="3">DUF559 domain-containing protein</fullName>
    </recommendedName>
</protein>
<dbReference type="SUPFAM" id="SSF52980">
    <property type="entry name" value="Restriction endonuclease-like"/>
    <property type="match status" value="1"/>
</dbReference>
<organism evidence="1 2">
    <name type="scientific">Rothia nasimurium</name>
    <dbReference type="NCBI Taxonomy" id="85336"/>
    <lineage>
        <taxon>Bacteria</taxon>
        <taxon>Bacillati</taxon>
        <taxon>Actinomycetota</taxon>
        <taxon>Actinomycetes</taxon>
        <taxon>Micrococcales</taxon>
        <taxon>Micrococcaceae</taxon>
        <taxon>Rothia</taxon>
    </lineage>
</organism>
<dbReference type="Gene3D" id="3.40.960.10">
    <property type="entry name" value="VSR Endonuclease"/>
    <property type="match status" value="1"/>
</dbReference>
<proteinExistence type="predicted"/>
<evidence type="ECO:0008006" key="3">
    <source>
        <dbReference type="Google" id="ProtNLM"/>
    </source>
</evidence>